<evidence type="ECO:0000313" key="1">
    <source>
        <dbReference type="EMBL" id="KVI03443.1"/>
    </source>
</evidence>
<gene>
    <name evidence="1" type="ORF">Ccrd_018252</name>
</gene>
<dbReference type="Gramene" id="KVI03443">
    <property type="protein sequence ID" value="KVI03443"/>
    <property type="gene ID" value="Ccrd_018252"/>
</dbReference>
<accession>A0A103Y6I9</accession>
<organism evidence="1 2">
    <name type="scientific">Cynara cardunculus var. scolymus</name>
    <name type="common">Globe artichoke</name>
    <name type="synonym">Cynara scolymus</name>
    <dbReference type="NCBI Taxonomy" id="59895"/>
    <lineage>
        <taxon>Eukaryota</taxon>
        <taxon>Viridiplantae</taxon>
        <taxon>Streptophyta</taxon>
        <taxon>Embryophyta</taxon>
        <taxon>Tracheophyta</taxon>
        <taxon>Spermatophyta</taxon>
        <taxon>Magnoliopsida</taxon>
        <taxon>eudicotyledons</taxon>
        <taxon>Gunneridae</taxon>
        <taxon>Pentapetalae</taxon>
        <taxon>asterids</taxon>
        <taxon>campanulids</taxon>
        <taxon>Asterales</taxon>
        <taxon>Asteraceae</taxon>
        <taxon>Carduoideae</taxon>
        <taxon>Cardueae</taxon>
        <taxon>Carduinae</taxon>
        <taxon>Cynara</taxon>
    </lineage>
</organism>
<keyword evidence="2" id="KW-1185">Reference proteome</keyword>
<proteinExistence type="predicted"/>
<comment type="caution">
    <text evidence="1">The sequence shown here is derived from an EMBL/GenBank/DDBJ whole genome shotgun (WGS) entry which is preliminary data.</text>
</comment>
<name>A0A103Y6I9_CYNCS</name>
<dbReference type="Proteomes" id="UP000243975">
    <property type="component" value="Unassembled WGS sequence"/>
</dbReference>
<dbReference type="AlphaFoldDB" id="A0A103Y6I9"/>
<sequence length="113" mass="11891">MMVLKASFDQRRHFEAATEERLASSSTTRNTSTTKTTLTTFRFESISSDGVVHAVSGGSPAGTATTAATSTVAPLRAGVDHVGTTSLGLRTVETTTGRRGLLLLKACNECGQW</sequence>
<protein>
    <submittedName>
        <fullName evidence="1">Uncharacterized protein</fullName>
    </submittedName>
</protein>
<reference evidence="1 2" key="1">
    <citation type="journal article" date="2016" name="Sci. Rep.">
        <title>The genome sequence of the outbreeding globe artichoke constructed de novo incorporating a phase-aware low-pass sequencing strategy of F1 progeny.</title>
        <authorList>
            <person name="Scaglione D."/>
            <person name="Reyes-Chin-Wo S."/>
            <person name="Acquadro A."/>
            <person name="Froenicke L."/>
            <person name="Portis E."/>
            <person name="Beitel C."/>
            <person name="Tirone M."/>
            <person name="Mauro R."/>
            <person name="Lo Monaco A."/>
            <person name="Mauromicale G."/>
            <person name="Faccioli P."/>
            <person name="Cattivelli L."/>
            <person name="Rieseberg L."/>
            <person name="Michelmore R."/>
            <person name="Lanteri S."/>
        </authorList>
    </citation>
    <scope>NUCLEOTIDE SEQUENCE [LARGE SCALE GENOMIC DNA]</scope>
    <source>
        <strain evidence="1">2C</strain>
    </source>
</reference>
<evidence type="ECO:0000313" key="2">
    <source>
        <dbReference type="Proteomes" id="UP000243975"/>
    </source>
</evidence>
<dbReference type="EMBL" id="LEKV01002351">
    <property type="protein sequence ID" value="KVI03443.1"/>
    <property type="molecule type" value="Genomic_DNA"/>
</dbReference>